<dbReference type="InterPro" id="IPR043502">
    <property type="entry name" value="DNA/RNA_pol_sf"/>
</dbReference>
<organism evidence="1 2">
    <name type="scientific">Cetraspora pellucida</name>
    <dbReference type="NCBI Taxonomy" id="1433469"/>
    <lineage>
        <taxon>Eukaryota</taxon>
        <taxon>Fungi</taxon>
        <taxon>Fungi incertae sedis</taxon>
        <taxon>Mucoromycota</taxon>
        <taxon>Glomeromycotina</taxon>
        <taxon>Glomeromycetes</taxon>
        <taxon>Diversisporales</taxon>
        <taxon>Gigasporaceae</taxon>
        <taxon>Cetraspora</taxon>
    </lineage>
</organism>
<keyword evidence="2" id="KW-1185">Reference proteome</keyword>
<evidence type="ECO:0000313" key="2">
    <source>
        <dbReference type="Proteomes" id="UP000789759"/>
    </source>
</evidence>
<proteinExistence type="predicted"/>
<comment type="caution">
    <text evidence="1">The sequence shown here is derived from an EMBL/GenBank/DDBJ whole genome shotgun (WGS) entry which is preliminary data.</text>
</comment>
<feature type="non-terminal residue" evidence="1">
    <location>
        <position position="276"/>
    </location>
</feature>
<protein>
    <submittedName>
        <fullName evidence="1">12662_t:CDS:1</fullName>
    </submittedName>
</protein>
<dbReference type="EMBL" id="CAJVQA010038171">
    <property type="protein sequence ID" value="CAG8810663.1"/>
    <property type="molecule type" value="Genomic_DNA"/>
</dbReference>
<dbReference type="SUPFAM" id="SSF56672">
    <property type="entry name" value="DNA/RNA polymerases"/>
    <property type="match status" value="1"/>
</dbReference>
<accession>A0A9N9K532</accession>
<dbReference type="OrthoDB" id="2430626at2759"/>
<reference evidence="1" key="1">
    <citation type="submission" date="2021-06" db="EMBL/GenBank/DDBJ databases">
        <authorList>
            <person name="Kallberg Y."/>
            <person name="Tangrot J."/>
            <person name="Rosling A."/>
        </authorList>
    </citation>
    <scope>NUCLEOTIDE SEQUENCE</scope>
    <source>
        <strain evidence="1">FL966</strain>
    </source>
</reference>
<evidence type="ECO:0000313" key="1">
    <source>
        <dbReference type="EMBL" id="CAG8810663.1"/>
    </source>
</evidence>
<dbReference type="AlphaFoldDB" id="A0A9N9K532"/>
<name>A0A9N9K532_9GLOM</name>
<dbReference type="PANTHER" id="PTHR31511">
    <property type="entry name" value="PROTEIN CBG23764"/>
    <property type="match status" value="1"/>
</dbReference>
<gene>
    <name evidence="1" type="ORF">CPELLU_LOCUS18614</name>
</gene>
<dbReference type="Proteomes" id="UP000789759">
    <property type="component" value="Unassembled WGS sequence"/>
</dbReference>
<dbReference type="PANTHER" id="PTHR31511:SF12">
    <property type="entry name" value="RHO TERMINATION FACTOR N-TERMINAL DOMAIN-CONTAINING PROTEIN"/>
    <property type="match status" value="1"/>
</dbReference>
<sequence length="276" mass="32787">FNTKKHQSAKNAFEKDFFKLMNNLVYSKTMENVCKYQDVKLITMNNKQDKKKFINQICKPFFKYARQLGGTLYNYVKEKYRNNAKLGYMDTDSFIYLVETKDIYKDMTERPNMFDLNNSKIIGLFKDKTSGNVITESYHIRTKSYYYVLADKFIKSKHKRVTKKGMSKMASKTYFSTLGGSLLNETVNKAEIFNPITQVYHDCFFRNEALCLIDTKHWILSDEVTSLPYNHWCIRVYKNMVKDNIPHEEVKKKTMRYRPSKKYQNKYVSHISSSLQ</sequence>